<reference evidence="3 4" key="1">
    <citation type="submission" date="2023-02" db="EMBL/GenBank/DDBJ databases">
        <title>Genome sequence of Paenibacillus kyungheensis KACC 18744.</title>
        <authorList>
            <person name="Kim S."/>
            <person name="Heo J."/>
            <person name="Kwon S.-W."/>
        </authorList>
    </citation>
    <scope>NUCLEOTIDE SEQUENCE [LARGE SCALE GENOMIC DNA]</scope>
    <source>
        <strain evidence="3 4">KACC 18744</strain>
    </source>
</reference>
<feature type="domain" description="CBM6" evidence="2">
    <location>
        <begin position="452"/>
        <end position="584"/>
    </location>
</feature>
<keyword evidence="4" id="KW-1185">Reference proteome</keyword>
<evidence type="ECO:0000313" key="3">
    <source>
        <dbReference type="EMBL" id="WCT54359.1"/>
    </source>
</evidence>
<feature type="chain" id="PRO_5043432939" evidence="1">
    <location>
        <begin position="29"/>
        <end position="754"/>
    </location>
</feature>
<evidence type="ECO:0000313" key="4">
    <source>
        <dbReference type="Proteomes" id="UP001220509"/>
    </source>
</evidence>
<dbReference type="SUPFAM" id="SSF51445">
    <property type="entry name" value="(Trans)glycosidases"/>
    <property type="match status" value="1"/>
</dbReference>
<gene>
    <name evidence="3" type="ORF">PQ456_14240</name>
</gene>
<sequence length="754" mass="82357">MRSRKWSSVLVVTTVLVSIWGGSGSAKAASPQIVVDLASNTGSMKYGASGFLYGLGSDGVPSSTMLTPLNPQAIAQKAPDGAQHPNGDALKVAPEFIKAGGKEIQIYMQDIYENWPYENLGLQDYLKKIDVMVPKVVADPNHSKFVYVPFNEPDGIWYQGINNYNNASGQEARNKFFADWKTVYNHIRSLDSQAKIAGPNLAAYHAQFYDDFFTYAKNNNVLPDVTTWHELGNDFFTDWYNHYNHYRNVEKKLGISAIPIAINEYARISGDLGVPGNLIQWMTRLENSKVDGMLAYWTAAGTLNDLVTENNKPTGGWWLYKWYGQLTGHTVTVTPPTTNGSLQALAALDPDKKQARILFGGSVNPSDVYSTDVVIKGLDTASYMSKNVHVSIIGVNNSGTNPANDPYSVQEQNYPVTNGQITVPIHNLKALSAYQIIVSPNTNSQTINNSSNRYEAEYAKLNGTAKVTYGSNTGYSGTYFVEGYGNTNNASTEFIVSAPTNGYYNLNLRYSAGPFSNAPTTRQLKLVLNGSDLTTVNLDSTANWNTWNTKTTSVFLNAGINRISYNAFTTDESDAVNLDYLEISPNTTAINSYEAESNSNVLGGTAIVTDDAAASGGKYVGYIGNGASNTLQFNDITAPKAGKYRMVVTFANAEVKGEHSYNNNVVERVATITVNGDQAQSPNFFNTRQWNNYKTMVFDVNLKAGTNTIKFTNASAYAPNIDRIQIAMPIINNTGNSIANNDSVIADVYSSNQS</sequence>
<dbReference type="RefSeq" id="WP_273612889.1">
    <property type="nucleotide sequence ID" value="NZ_CP117416.1"/>
</dbReference>
<dbReference type="InterPro" id="IPR017853">
    <property type="entry name" value="GH"/>
</dbReference>
<dbReference type="Pfam" id="PF03422">
    <property type="entry name" value="CBM_6"/>
    <property type="match status" value="2"/>
</dbReference>
<dbReference type="InterPro" id="IPR005084">
    <property type="entry name" value="CBM6"/>
</dbReference>
<dbReference type="InterPro" id="IPR008979">
    <property type="entry name" value="Galactose-bd-like_sf"/>
</dbReference>
<feature type="signal peptide" evidence="1">
    <location>
        <begin position="1"/>
        <end position="28"/>
    </location>
</feature>
<dbReference type="CDD" id="cd04081">
    <property type="entry name" value="CBM35_galactosidase-like"/>
    <property type="match status" value="1"/>
</dbReference>
<evidence type="ECO:0000256" key="1">
    <source>
        <dbReference type="SAM" id="SignalP"/>
    </source>
</evidence>
<name>A0AAX3LY21_9BACL</name>
<dbReference type="CDD" id="cd04083">
    <property type="entry name" value="CBM35_Lmo2446-like"/>
    <property type="match status" value="1"/>
</dbReference>
<dbReference type="KEGG" id="pka:PQ456_14240"/>
<keyword evidence="1" id="KW-0732">Signal</keyword>
<dbReference type="PROSITE" id="PS51175">
    <property type="entry name" value="CBM6"/>
    <property type="match status" value="2"/>
</dbReference>
<evidence type="ECO:0000259" key="2">
    <source>
        <dbReference type="PROSITE" id="PS51175"/>
    </source>
</evidence>
<dbReference type="Proteomes" id="UP001220509">
    <property type="component" value="Chromosome"/>
</dbReference>
<dbReference type="AlphaFoldDB" id="A0AAX3LY21"/>
<dbReference type="Gene3D" id="2.60.120.260">
    <property type="entry name" value="Galactose-binding domain-like"/>
    <property type="match status" value="2"/>
</dbReference>
<organism evidence="3 4">
    <name type="scientific">Paenibacillus kyungheensis</name>
    <dbReference type="NCBI Taxonomy" id="1452732"/>
    <lineage>
        <taxon>Bacteria</taxon>
        <taxon>Bacillati</taxon>
        <taxon>Bacillota</taxon>
        <taxon>Bacilli</taxon>
        <taxon>Bacillales</taxon>
        <taxon>Paenibacillaceae</taxon>
        <taxon>Paenibacillus</taxon>
    </lineage>
</organism>
<dbReference type="SUPFAM" id="SSF49785">
    <property type="entry name" value="Galactose-binding domain-like"/>
    <property type="match status" value="2"/>
</dbReference>
<dbReference type="EMBL" id="CP117416">
    <property type="protein sequence ID" value="WCT54359.1"/>
    <property type="molecule type" value="Genomic_DNA"/>
</dbReference>
<feature type="domain" description="CBM6" evidence="2">
    <location>
        <begin position="591"/>
        <end position="727"/>
    </location>
</feature>
<dbReference type="GO" id="GO:0030246">
    <property type="term" value="F:carbohydrate binding"/>
    <property type="evidence" value="ECO:0007669"/>
    <property type="project" value="InterPro"/>
</dbReference>
<proteinExistence type="predicted"/>
<protein>
    <submittedName>
        <fullName evidence="3">CBM35 domain-containing protein</fullName>
    </submittedName>
</protein>
<dbReference type="Gene3D" id="3.20.20.80">
    <property type="entry name" value="Glycosidases"/>
    <property type="match status" value="1"/>
</dbReference>
<accession>A0AAX3LY21</accession>